<feature type="domain" description="Trs120/TRAPPC9 third Ig-like" evidence="7">
    <location>
        <begin position="795"/>
        <end position="955"/>
    </location>
</feature>
<dbReference type="AlphaFoldDB" id="A0A9P8PZC3"/>
<dbReference type="EMBL" id="JAEUBG010004822">
    <property type="protein sequence ID" value="KAH3680009.1"/>
    <property type="molecule type" value="Genomic_DNA"/>
</dbReference>
<evidence type="ECO:0000313" key="9">
    <source>
        <dbReference type="EMBL" id="KAH3680009.1"/>
    </source>
</evidence>
<dbReference type="InterPro" id="IPR058563">
    <property type="entry name" value="Trs120_TRAPPC9_N"/>
</dbReference>
<accession>A0A9P8PZC3</accession>
<evidence type="ECO:0000256" key="3">
    <source>
        <dbReference type="SAM" id="MobiDB-lite"/>
    </source>
</evidence>
<reference evidence="9" key="1">
    <citation type="journal article" date="2021" name="Open Biol.">
        <title>Shared evolutionary footprints suggest mitochondrial oxidative damage underlies multiple complex I losses in fungi.</title>
        <authorList>
            <person name="Schikora-Tamarit M.A."/>
            <person name="Marcet-Houben M."/>
            <person name="Nosek J."/>
            <person name="Gabaldon T."/>
        </authorList>
    </citation>
    <scope>NUCLEOTIDE SEQUENCE</scope>
    <source>
        <strain evidence="9">CBS2887</strain>
    </source>
</reference>
<evidence type="ECO:0000259" key="6">
    <source>
        <dbReference type="Pfam" id="PF26254"/>
    </source>
</evidence>
<dbReference type="PANTHER" id="PTHR21512">
    <property type="entry name" value="TRAFFICKING PROTEIN PARTICLE COMPLEX SUBUNIT 9"/>
    <property type="match status" value="1"/>
</dbReference>
<feature type="domain" description="Trs120/TRAPPC9 TPR region" evidence="5">
    <location>
        <begin position="217"/>
        <end position="461"/>
    </location>
</feature>
<evidence type="ECO:0000256" key="2">
    <source>
        <dbReference type="ARBA" id="ARBA00023034"/>
    </source>
</evidence>
<evidence type="ECO:0000259" key="8">
    <source>
        <dbReference type="Pfam" id="PF26283"/>
    </source>
</evidence>
<feature type="region of interest" description="Disordered" evidence="3">
    <location>
        <begin position="486"/>
        <end position="514"/>
    </location>
</feature>
<feature type="domain" description="Trs120/TRAPPC9 N-terminal" evidence="4">
    <location>
        <begin position="22"/>
        <end position="155"/>
    </location>
</feature>
<keyword evidence="10" id="KW-1185">Reference proteome</keyword>
<dbReference type="Pfam" id="PF26251">
    <property type="entry name" value="TPR_TRAPPC9-Trs120"/>
    <property type="match status" value="1"/>
</dbReference>
<dbReference type="InterPro" id="IPR058564">
    <property type="entry name" value="TPR_TRAPPC9_Trs120"/>
</dbReference>
<dbReference type="OrthoDB" id="27962at2759"/>
<feature type="domain" description="Trs120/TRAPPC9 first Ig-like" evidence="6">
    <location>
        <begin position="477"/>
        <end position="654"/>
    </location>
</feature>
<dbReference type="Pfam" id="PF26282">
    <property type="entry name" value="Ig_TRAPPC9-Trs120_3rd"/>
    <property type="match status" value="1"/>
</dbReference>
<sequence>ASTSASFNGSTSVSNSTALASSASAPALNSASSTASASSSSATTTSATAKLLKQKKRISSGSTITLSLTDPTTNKISLTTPSERRSTRIKGRQMKITANLLLLAGQHLQSLNKFLESWKFLNVSSDHLWMGSCLEGIAVCLSILKCNSLECNFQTSSLLTTIIGSKGKKLLSAGSSPLATPRNSMMGNITGSDSHGGAATVDSTRLNSEQIWLAYSLTDLVTILLGKAINLYELSRGDGEDCAPSMVYCDSILRYMKFHTVNLITRGGLTARDNDVVCAFVRGQPITEKLYNYSQSQLAYWSKEEIYKLGKKISQIRIKDLDMTSQCKIHSCLASIFGDLGYDRKRAFSLRQLLISVIAEINSDASSLILTSDPVQLLAFLNSILSTYGLDRSPETANSDLYSHSRWPQIHKSLILLCINLCEKLQCQQELVYLKSLLLTRYLDTLTDNEQCLLLADLKRINSEYDVNVFHFDPFVVRSVTVVPPSNGPMKQQQQQKPAGKTEKSDSPFIYNPFDKKKDSRDVYLVQDEYVEFQISVQNPFAFVLEITGIELLGFEVLKSHFSVPAKTLATVSIMTKPLQPGQREVEEIKIKTFNFSTCGFPIVKSLRREIMNKCKKLLTVSTDTVWNQYQQNMSTANISQIAQTSKVRLQIIPSQPSLQITKPSSQLLLLEGQTMSTSITLRNSSRVPINHIQFHINDSTVPTLQEILVQDKELPHSEIYEIEYFIHKKAIAVKNPVTEIKPGEEITLDLQVIGKRGMEFAMLAIDYGYKSAQMKDTFARRLEHRVVAIVNPSLELAGCDVIELDNCDSIDPKKGELWRYSQQQTEQNKSLRWVLFSLDLRNTWNKFLTVKLSYDSYCVTDVIVPLETKRFIIPIPKFLLSTPIDRIPSLSNKQYIASKLTKAEDQFLRESFWYRERILSKLTGQWFFDGSEGAAGSIEFRGIRLSQKMLSMIKTERVSLAIELKDVPYSKTGALYIINTEETFTVCVTVKNNSDTVISGILRNVPSVSTTAALEKRLLYNGALQHIITDGVQPGQEYVFQISAIVLEKGEYEWGALLDLNEVVAGESVVGLKWPLRLRAM</sequence>
<dbReference type="Pfam" id="PF26283">
    <property type="entry name" value="Ig_TRAPPC9-Trs120_4th"/>
    <property type="match status" value="1"/>
</dbReference>
<evidence type="ECO:0000259" key="7">
    <source>
        <dbReference type="Pfam" id="PF26282"/>
    </source>
</evidence>
<protein>
    <submittedName>
        <fullName evidence="9">Uncharacterized protein</fullName>
    </submittedName>
</protein>
<comment type="caution">
    <text evidence="9">The sequence shown here is derived from an EMBL/GenBank/DDBJ whole genome shotgun (WGS) entry which is preliminary data.</text>
</comment>
<comment type="subcellular location">
    <subcellularLocation>
        <location evidence="1">Golgi apparatus</location>
    </subcellularLocation>
</comment>
<evidence type="ECO:0000313" key="10">
    <source>
        <dbReference type="Proteomes" id="UP000774326"/>
    </source>
</evidence>
<dbReference type="PANTHER" id="PTHR21512:SF5">
    <property type="entry name" value="TRAFFICKING PROTEIN PARTICLE COMPLEX SUBUNIT 9"/>
    <property type="match status" value="1"/>
</dbReference>
<gene>
    <name evidence="9" type="ORF">WICPIJ_008485</name>
</gene>
<reference evidence="9" key="2">
    <citation type="submission" date="2021-01" db="EMBL/GenBank/DDBJ databases">
        <authorList>
            <person name="Schikora-Tamarit M.A."/>
        </authorList>
    </citation>
    <scope>NUCLEOTIDE SEQUENCE</scope>
    <source>
        <strain evidence="9">CBS2887</strain>
    </source>
</reference>
<feature type="non-terminal residue" evidence="9">
    <location>
        <position position="1"/>
    </location>
</feature>
<evidence type="ECO:0000259" key="5">
    <source>
        <dbReference type="Pfam" id="PF26251"/>
    </source>
</evidence>
<dbReference type="InterPro" id="IPR058565">
    <property type="entry name" value="Ig_TRAPPC9_Trs120_1st"/>
</dbReference>
<proteinExistence type="predicted"/>
<feature type="domain" description="Trs120/TRAPPC9 fourth Ig-like" evidence="8">
    <location>
        <begin position="972"/>
        <end position="1063"/>
    </location>
</feature>
<dbReference type="Pfam" id="PF08626">
    <property type="entry name" value="TRAPPC9-Trs120"/>
    <property type="match status" value="1"/>
</dbReference>
<evidence type="ECO:0000259" key="4">
    <source>
        <dbReference type="Pfam" id="PF08626"/>
    </source>
</evidence>
<dbReference type="Proteomes" id="UP000774326">
    <property type="component" value="Unassembled WGS sequence"/>
</dbReference>
<dbReference type="InterPro" id="IPR013935">
    <property type="entry name" value="Trs120_TRAPPC9"/>
</dbReference>
<dbReference type="InterPro" id="IPR058567">
    <property type="entry name" value="Ig_TRAPPC9_Trs120_3rd"/>
</dbReference>
<keyword evidence="2" id="KW-0333">Golgi apparatus</keyword>
<dbReference type="InterPro" id="IPR058568">
    <property type="entry name" value="Ig_TRAPPC9_Trs120_4th"/>
</dbReference>
<dbReference type="Pfam" id="PF26254">
    <property type="entry name" value="Ig_TRAPPC9-Trs120_1st"/>
    <property type="match status" value="1"/>
</dbReference>
<dbReference type="GO" id="GO:0005802">
    <property type="term" value="C:trans-Golgi network"/>
    <property type="evidence" value="ECO:0007669"/>
    <property type="project" value="TreeGrafter"/>
</dbReference>
<name>A0A9P8PZC3_WICPI</name>
<organism evidence="9 10">
    <name type="scientific">Wickerhamomyces pijperi</name>
    <name type="common">Yeast</name>
    <name type="synonym">Pichia pijperi</name>
    <dbReference type="NCBI Taxonomy" id="599730"/>
    <lineage>
        <taxon>Eukaryota</taxon>
        <taxon>Fungi</taxon>
        <taxon>Dikarya</taxon>
        <taxon>Ascomycota</taxon>
        <taxon>Saccharomycotina</taxon>
        <taxon>Saccharomycetes</taxon>
        <taxon>Phaffomycetales</taxon>
        <taxon>Wickerhamomycetaceae</taxon>
        <taxon>Wickerhamomyces</taxon>
    </lineage>
</organism>
<evidence type="ECO:0000256" key="1">
    <source>
        <dbReference type="ARBA" id="ARBA00004555"/>
    </source>
</evidence>
<dbReference type="Pfam" id="PF26280">
    <property type="entry name" value="Ig_TRAPPC9-Trs120_2nd"/>
    <property type="match status" value="1"/>
</dbReference>